<dbReference type="GO" id="GO:0006797">
    <property type="term" value="P:polyphosphate metabolic process"/>
    <property type="evidence" value="ECO:0007669"/>
    <property type="project" value="InterPro"/>
</dbReference>
<dbReference type="AlphaFoldDB" id="M1MXW2"/>
<dbReference type="PANTHER" id="PTHR34383:SF3">
    <property type="entry name" value="POLYPHOSPHATE:AMP PHOSPHOTRANSFERASE"/>
    <property type="match status" value="1"/>
</dbReference>
<name>M1MXW2_9CORY</name>
<dbReference type="EMBL" id="CP003697">
    <property type="protein sequence ID" value="AGF72574.1"/>
    <property type="molecule type" value="Genomic_DNA"/>
</dbReference>
<evidence type="ECO:0000313" key="3">
    <source>
        <dbReference type="Proteomes" id="UP000011723"/>
    </source>
</evidence>
<evidence type="ECO:0000259" key="1">
    <source>
        <dbReference type="Pfam" id="PF03976"/>
    </source>
</evidence>
<dbReference type="InterPro" id="IPR022300">
    <property type="entry name" value="PPK2-rel_1"/>
</dbReference>
<dbReference type="RefSeq" id="WP_015400993.1">
    <property type="nucleotide sequence ID" value="NC_020302.1"/>
</dbReference>
<dbReference type="Pfam" id="PF03976">
    <property type="entry name" value="PPK2"/>
    <property type="match status" value="1"/>
</dbReference>
<dbReference type="Proteomes" id="UP000011723">
    <property type="component" value="Chromosome"/>
</dbReference>
<feature type="domain" description="Polyphosphate kinase-2-related" evidence="1">
    <location>
        <begin position="48"/>
        <end position="260"/>
    </location>
</feature>
<dbReference type="GO" id="GO:0016776">
    <property type="term" value="F:phosphotransferase activity, phosphate group as acceptor"/>
    <property type="evidence" value="ECO:0007669"/>
    <property type="project" value="InterPro"/>
</dbReference>
<reference evidence="2 3" key="1">
    <citation type="journal article" date="2012" name="Stand. Genomic Sci.">
        <title>Genome sequence of the halotolerant bacterium Corynebacterium halotolerans type strain YIM 70093(T) (= DSM 44683(T)).</title>
        <authorList>
            <person name="Ruckert C."/>
            <person name="Albersmeier A."/>
            <person name="Al-Dilaimi A."/>
            <person name="Niehaus K."/>
            <person name="Szczepanowski R."/>
            <person name="Kalinowski J."/>
        </authorList>
    </citation>
    <scope>NUCLEOTIDE SEQUENCE [LARGE SCALE GENOMIC DNA]</scope>
    <source>
        <strain evidence="2">YIM 70093</strain>
    </source>
</reference>
<protein>
    <recommendedName>
        <fullName evidence="1">Polyphosphate kinase-2-related domain-containing protein</fullName>
    </recommendedName>
</protein>
<proteinExistence type="predicted"/>
<dbReference type="STRING" id="1121362.A605_07860"/>
<dbReference type="InterPro" id="IPR022488">
    <property type="entry name" value="PPK2-related"/>
</dbReference>
<dbReference type="NCBIfam" id="TIGR03709">
    <property type="entry name" value="PPK2_rel_1"/>
    <property type="match status" value="1"/>
</dbReference>
<dbReference type="InterPro" id="IPR027417">
    <property type="entry name" value="P-loop_NTPase"/>
</dbReference>
<dbReference type="PANTHER" id="PTHR34383">
    <property type="entry name" value="POLYPHOSPHATE:AMP PHOSPHOTRANSFERASE-RELATED"/>
    <property type="match status" value="1"/>
</dbReference>
<gene>
    <name evidence="2" type="ORF">A605_07860</name>
</gene>
<accession>M1MXW2</accession>
<dbReference type="KEGG" id="chn:A605_07860"/>
<dbReference type="Gene3D" id="3.40.50.300">
    <property type="entry name" value="P-loop containing nucleotide triphosphate hydrolases"/>
    <property type="match status" value="1"/>
</dbReference>
<dbReference type="SUPFAM" id="SSF52540">
    <property type="entry name" value="P-loop containing nucleoside triphosphate hydrolases"/>
    <property type="match status" value="1"/>
</dbReference>
<evidence type="ECO:0000313" key="2">
    <source>
        <dbReference type="EMBL" id="AGF72574.1"/>
    </source>
</evidence>
<dbReference type="OrthoDB" id="9775224at2"/>
<dbReference type="eggNOG" id="COG2326">
    <property type="taxonomic scope" value="Bacteria"/>
</dbReference>
<dbReference type="PATRIC" id="fig|1121362.3.peg.1587"/>
<organism evidence="2 3">
    <name type="scientific">Corynebacterium halotolerans YIM 70093 = DSM 44683</name>
    <dbReference type="NCBI Taxonomy" id="1121362"/>
    <lineage>
        <taxon>Bacteria</taxon>
        <taxon>Bacillati</taxon>
        <taxon>Actinomycetota</taxon>
        <taxon>Actinomycetes</taxon>
        <taxon>Mycobacteriales</taxon>
        <taxon>Corynebacteriaceae</taxon>
        <taxon>Corynebacterium</taxon>
    </lineage>
</organism>
<sequence length="282" mass="32771">MSDFTVKDALALRVGEGFRLRDVDPASTPGFTGGEKKLDRAFDGPDDELKDLQRMLHANALREDHTGAVLLILQGMDTSGKGGVIRKVFKVFSPQGVDTVAFGRPTEQEQAHDFLWRIRQHEPEPGRIVVFDRSHYEDVLVHRVQQLSPADEIERRYGAIVDFENGLAERHVRIVKVMLHISKEFQRENLAERLERRDKHWKYDPDDITQRLLWDEYMEAFEIAMTRTSTDAAPWYCVPGDNKDYARMVVKHLLLDALRSFDMDWPEPHFDVEEERRRLAES</sequence>
<keyword evidence="3" id="KW-1185">Reference proteome</keyword>
<dbReference type="HOGENOM" id="CLU_048699_1_2_11"/>